<name>D6W6K3_TRICA</name>
<proteinExistence type="predicted"/>
<evidence type="ECO:0000313" key="1">
    <source>
        <dbReference type="EMBL" id="EFA10832.1"/>
    </source>
</evidence>
<dbReference type="HOGENOM" id="CLU_1654427_0_0_1"/>
<reference evidence="1 2" key="2">
    <citation type="journal article" date="2010" name="Nucleic Acids Res.">
        <title>BeetleBase in 2010: revisions to provide comprehensive genomic information for Tribolium castaneum.</title>
        <authorList>
            <person name="Kim H.S."/>
            <person name="Murphy T."/>
            <person name="Xia J."/>
            <person name="Caragea D."/>
            <person name="Park Y."/>
            <person name="Beeman R.W."/>
            <person name="Lorenzen M.D."/>
            <person name="Butcher S."/>
            <person name="Manak J.R."/>
            <person name="Brown S.J."/>
        </authorList>
    </citation>
    <scope>GENOME REANNOTATION</scope>
    <source>
        <strain evidence="1 2">Georgia GA2</strain>
    </source>
</reference>
<dbReference type="EMBL" id="KQ971307">
    <property type="protein sequence ID" value="EFA10832.1"/>
    <property type="molecule type" value="Genomic_DNA"/>
</dbReference>
<sequence length="160" mass="17831">MWQRPKTEIFVCGTSSKFGKSRWRRSATTFDCFIQAQGQCKAQGCRLHLAGRALPSPESRCPSSVGLVSVDCARVAGFTDYRLQADWPTALNSPLALGFAHALRLHRLMSVTPNSGIWPSKTAQRFISTHLHDLIFSLLRFFGAWGHTQHPPLCNFISLS</sequence>
<evidence type="ECO:0000313" key="2">
    <source>
        <dbReference type="Proteomes" id="UP000007266"/>
    </source>
</evidence>
<accession>D6W6K3</accession>
<reference evidence="1 2" key="1">
    <citation type="journal article" date="2008" name="Nature">
        <title>The genome of the model beetle and pest Tribolium castaneum.</title>
        <authorList>
            <consortium name="Tribolium Genome Sequencing Consortium"/>
            <person name="Richards S."/>
            <person name="Gibbs R.A."/>
            <person name="Weinstock G.M."/>
            <person name="Brown S.J."/>
            <person name="Denell R."/>
            <person name="Beeman R.W."/>
            <person name="Gibbs R."/>
            <person name="Beeman R.W."/>
            <person name="Brown S.J."/>
            <person name="Bucher G."/>
            <person name="Friedrich M."/>
            <person name="Grimmelikhuijzen C.J."/>
            <person name="Klingler M."/>
            <person name="Lorenzen M."/>
            <person name="Richards S."/>
            <person name="Roth S."/>
            <person name="Schroder R."/>
            <person name="Tautz D."/>
            <person name="Zdobnov E.M."/>
            <person name="Muzny D."/>
            <person name="Gibbs R.A."/>
            <person name="Weinstock G.M."/>
            <person name="Attaway T."/>
            <person name="Bell S."/>
            <person name="Buhay C.J."/>
            <person name="Chandrabose M.N."/>
            <person name="Chavez D."/>
            <person name="Clerk-Blankenburg K.P."/>
            <person name="Cree A."/>
            <person name="Dao M."/>
            <person name="Davis C."/>
            <person name="Chacko J."/>
            <person name="Dinh H."/>
            <person name="Dugan-Rocha S."/>
            <person name="Fowler G."/>
            <person name="Garner T.T."/>
            <person name="Garnes J."/>
            <person name="Gnirke A."/>
            <person name="Hawes A."/>
            <person name="Hernandez J."/>
            <person name="Hines S."/>
            <person name="Holder M."/>
            <person name="Hume J."/>
            <person name="Jhangiani S.N."/>
            <person name="Joshi V."/>
            <person name="Khan Z.M."/>
            <person name="Jackson L."/>
            <person name="Kovar C."/>
            <person name="Kowis A."/>
            <person name="Lee S."/>
            <person name="Lewis L.R."/>
            <person name="Margolis J."/>
            <person name="Morgan M."/>
            <person name="Nazareth L.V."/>
            <person name="Nguyen N."/>
            <person name="Okwuonu G."/>
            <person name="Parker D."/>
            <person name="Richards S."/>
            <person name="Ruiz S.J."/>
            <person name="Santibanez J."/>
            <person name="Savard J."/>
            <person name="Scherer S.E."/>
            <person name="Schneider B."/>
            <person name="Sodergren E."/>
            <person name="Tautz D."/>
            <person name="Vattahil S."/>
            <person name="Villasana D."/>
            <person name="White C.S."/>
            <person name="Wright R."/>
            <person name="Park Y."/>
            <person name="Beeman R.W."/>
            <person name="Lord J."/>
            <person name="Oppert B."/>
            <person name="Lorenzen M."/>
            <person name="Brown S."/>
            <person name="Wang L."/>
            <person name="Savard J."/>
            <person name="Tautz D."/>
            <person name="Richards S."/>
            <person name="Weinstock G."/>
            <person name="Gibbs R.A."/>
            <person name="Liu Y."/>
            <person name="Worley K."/>
            <person name="Weinstock G."/>
            <person name="Elsik C.G."/>
            <person name="Reese J.T."/>
            <person name="Elhaik E."/>
            <person name="Landan G."/>
            <person name="Graur D."/>
            <person name="Arensburger P."/>
            <person name="Atkinson P."/>
            <person name="Beeman R.W."/>
            <person name="Beidler J."/>
            <person name="Brown S.J."/>
            <person name="Demuth J.P."/>
            <person name="Drury D.W."/>
            <person name="Du Y.Z."/>
            <person name="Fujiwara H."/>
            <person name="Lorenzen M."/>
            <person name="Maselli V."/>
            <person name="Osanai M."/>
            <person name="Park Y."/>
            <person name="Robertson H.M."/>
            <person name="Tu Z."/>
            <person name="Wang J.J."/>
            <person name="Wang S."/>
            <person name="Richards S."/>
            <person name="Song H."/>
            <person name="Zhang L."/>
            <person name="Sodergren E."/>
            <person name="Werner D."/>
            <person name="Stanke M."/>
            <person name="Morgenstern B."/>
            <person name="Solovyev V."/>
            <person name="Kosarev P."/>
            <person name="Brown G."/>
            <person name="Chen H.C."/>
            <person name="Ermolaeva O."/>
            <person name="Hlavina W."/>
            <person name="Kapustin Y."/>
            <person name="Kiryutin B."/>
            <person name="Kitts P."/>
            <person name="Maglott D."/>
            <person name="Pruitt K."/>
            <person name="Sapojnikov V."/>
            <person name="Souvorov A."/>
            <person name="Mackey A.J."/>
            <person name="Waterhouse R.M."/>
            <person name="Wyder S."/>
            <person name="Zdobnov E.M."/>
            <person name="Zdobnov E.M."/>
            <person name="Wyder S."/>
            <person name="Kriventseva E.V."/>
            <person name="Kadowaki T."/>
            <person name="Bork P."/>
            <person name="Aranda M."/>
            <person name="Bao R."/>
            <person name="Beermann A."/>
            <person name="Berns N."/>
            <person name="Bolognesi R."/>
            <person name="Bonneton F."/>
            <person name="Bopp D."/>
            <person name="Brown S.J."/>
            <person name="Bucher G."/>
            <person name="Butts T."/>
            <person name="Chaumot A."/>
            <person name="Denell R.E."/>
            <person name="Ferrier D.E."/>
            <person name="Friedrich M."/>
            <person name="Gordon C.M."/>
            <person name="Jindra M."/>
            <person name="Klingler M."/>
            <person name="Lan Q."/>
            <person name="Lattorff H.M."/>
            <person name="Laudet V."/>
            <person name="von Levetsow C."/>
            <person name="Liu Z."/>
            <person name="Lutz R."/>
            <person name="Lynch J.A."/>
            <person name="da Fonseca R.N."/>
            <person name="Posnien N."/>
            <person name="Reuter R."/>
            <person name="Roth S."/>
            <person name="Savard J."/>
            <person name="Schinko J.B."/>
            <person name="Schmitt C."/>
            <person name="Schoppmeier M."/>
            <person name="Schroder R."/>
            <person name="Shippy T.D."/>
            <person name="Simonnet F."/>
            <person name="Marques-Souza H."/>
            <person name="Tautz D."/>
            <person name="Tomoyasu Y."/>
            <person name="Trauner J."/>
            <person name="Van der Zee M."/>
            <person name="Vervoort M."/>
            <person name="Wittkopp N."/>
            <person name="Wimmer E.A."/>
            <person name="Yang X."/>
            <person name="Jones A.K."/>
            <person name="Sattelle D.B."/>
            <person name="Ebert P.R."/>
            <person name="Nelson D."/>
            <person name="Scott J.G."/>
            <person name="Beeman R.W."/>
            <person name="Muthukrishnan S."/>
            <person name="Kramer K.J."/>
            <person name="Arakane Y."/>
            <person name="Beeman R.W."/>
            <person name="Zhu Q."/>
            <person name="Hogenkamp D."/>
            <person name="Dixit R."/>
            <person name="Oppert B."/>
            <person name="Jiang H."/>
            <person name="Zou Z."/>
            <person name="Marshall J."/>
            <person name="Elpidina E."/>
            <person name="Vinokurov K."/>
            <person name="Oppert C."/>
            <person name="Zou Z."/>
            <person name="Evans J."/>
            <person name="Lu Z."/>
            <person name="Zhao P."/>
            <person name="Sumathipala N."/>
            <person name="Altincicek B."/>
            <person name="Vilcinskas A."/>
            <person name="Williams M."/>
            <person name="Hultmark D."/>
            <person name="Hetru C."/>
            <person name="Jiang H."/>
            <person name="Grimmelikhuijzen C.J."/>
            <person name="Hauser F."/>
            <person name="Cazzamali G."/>
            <person name="Williamson M."/>
            <person name="Park Y."/>
            <person name="Li B."/>
            <person name="Tanaka Y."/>
            <person name="Predel R."/>
            <person name="Neupert S."/>
            <person name="Schachtner J."/>
            <person name="Verleyen P."/>
            <person name="Raible F."/>
            <person name="Bork P."/>
            <person name="Friedrich M."/>
            <person name="Walden K.K."/>
            <person name="Robertson H.M."/>
            <person name="Angeli S."/>
            <person name="Foret S."/>
            <person name="Bucher G."/>
            <person name="Schuetz S."/>
            <person name="Maleszka R."/>
            <person name="Wimmer E.A."/>
            <person name="Beeman R.W."/>
            <person name="Lorenzen M."/>
            <person name="Tomoyasu Y."/>
            <person name="Miller S.C."/>
            <person name="Grossmann D."/>
            <person name="Bucher G."/>
        </authorList>
    </citation>
    <scope>NUCLEOTIDE SEQUENCE [LARGE SCALE GENOMIC DNA]</scope>
    <source>
        <strain evidence="1 2">Georgia GA2</strain>
    </source>
</reference>
<gene>
    <name evidence="1" type="primary">GLEAN_01608</name>
    <name evidence="1" type="ORF">TcasGA2_TC001608</name>
</gene>
<organism evidence="1 2">
    <name type="scientific">Tribolium castaneum</name>
    <name type="common">Red flour beetle</name>
    <dbReference type="NCBI Taxonomy" id="7070"/>
    <lineage>
        <taxon>Eukaryota</taxon>
        <taxon>Metazoa</taxon>
        <taxon>Ecdysozoa</taxon>
        <taxon>Arthropoda</taxon>
        <taxon>Hexapoda</taxon>
        <taxon>Insecta</taxon>
        <taxon>Pterygota</taxon>
        <taxon>Neoptera</taxon>
        <taxon>Endopterygota</taxon>
        <taxon>Coleoptera</taxon>
        <taxon>Polyphaga</taxon>
        <taxon>Cucujiformia</taxon>
        <taxon>Tenebrionidae</taxon>
        <taxon>Tenebrionidae incertae sedis</taxon>
        <taxon>Tribolium</taxon>
    </lineage>
</organism>
<dbReference type="Proteomes" id="UP000007266">
    <property type="component" value="Linkage group 1"/>
</dbReference>
<protein>
    <submittedName>
        <fullName evidence="1">Uncharacterized protein</fullName>
    </submittedName>
</protein>
<dbReference type="AlphaFoldDB" id="D6W6K3"/>
<keyword evidence="2" id="KW-1185">Reference proteome</keyword>
<dbReference type="InParanoid" id="D6W6K3"/>